<dbReference type="RefSeq" id="WP_397403185.1">
    <property type="nucleotide sequence ID" value="NZ_JBIRYI010000004.1"/>
</dbReference>
<protein>
    <submittedName>
        <fullName evidence="2">YcxB family protein</fullName>
    </submittedName>
</protein>
<feature type="transmembrane region" description="Helical" evidence="1">
    <location>
        <begin position="75"/>
        <end position="96"/>
    </location>
</feature>
<evidence type="ECO:0000313" key="2">
    <source>
        <dbReference type="EMBL" id="MFI2486888.1"/>
    </source>
</evidence>
<keyword evidence="1" id="KW-0812">Transmembrane</keyword>
<dbReference type="EMBL" id="JBIRYI010000004">
    <property type="protein sequence ID" value="MFI2486888.1"/>
    <property type="molecule type" value="Genomic_DNA"/>
</dbReference>
<keyword evidence="1" id="KW-1133">Transmembrane helix</keyword>
<evidence type="ECO:0000313" key="3">
    <source>
        <dbReference type="Proteomes" id="UP001611580"/>
    </source>
</evidence>
<gene>
    <name evidence="2" type="ORF">ACH47X_08260</name>
</gene>
<sequence>MTPDAYRPTTASTSFAAAYDFTPTQSDYADLLRSMPQLRMLKTLTWVMLAVFAVALLMGLFLVHDDGQPVLDTATLLSLTVAAALAALIGFGYAPFGGRAAWRKPLNREPIHAVLDSKGFRHEGPSGSQSFTWSVAARALETNEAYYVYVPNGLASLVYWLPKRAVPIGDQASVRAHIQAHVSRYLIR</sequence>
<dbReference type="Proteomes" id="UP001611580">
    <property type="component" value="Unassembled WGS sequence"/>
</dbReference>
<accession>A0ABW7XHR6</accession>
<proteinExistence type="predicted"/>
<evidence type="ECO:0000256" key="1">
    <source>
        <dbReference type="SAM" id="Phobius"/>
    </source>
</evidence>
<keyword evidence="1" id="KW-0472">Membrane</keyword>
<organism evidence="2 3">
    <name type="scientific">Promicromonospora kroppenstedtii</name>
    <dbReference type="NCBI Taxonomy" id="440482"/>
    <lineage>
        <taxon>Bacteria</taxon>
        <taxon>Bacillati</taxon>
        <taxon>Actinomycetota</taxon>
        <taxon>Actinomycetes</taxon>
        <taxon>Micrococcales</taxon>
        <taxon>Promicromonosporaceae</taxon>
        <taxon>Promicromonospora</taxon>
    </lineage>
</organism>
<name>A0ABW7XHR6_9MICO</name>
<keyword evidence="3" id="KW-1185">Reference proteome</keyword>
<comment type="caution">
    <text evidence="2">The sequence shown here is derived from an EMBL/GenBank/DDBJ whole genome shotgun (WGS) entry which is preliminary data.</text>
</comment>
<feature type="transmembrane region" description="Helical" evidence="1">
    <location>
        <begin position="43"/>
        <end position="63"/>
    </location>
</feature>
<reference evidence="2 3" key="1">
    <citation type="submission" date="2024-10" db="EMBL/GenBank/DDBJ databases">
        <title>The Natural Products Discovery Center: Release of the First 8490 Sequenced Strains for Exploring Actinobacteria Biosynthetic Diversity.</title>
        <authorList>
            <person name="Kalkreuter E."/>
            <person name="Kautsar S.A."/>
            <person name="Yang D."/>
            <person name="Bader C.D."/>
            <person name="Teijaro C.N."/>
            <person name="Fluegel L."/>
            <person name="Davis C.M."/>
            <person name="Simpson J.R."/>
            <person name="Lauterbach L."/>
            <person name="Steele A.D."/>
            <person name="Gui C."/>
            <person name="Meng S."/>
            <person name="Li G."/>
            <person name="Viehrig K."/>
            <person name="Ye F."/>
            <person name="Su P."/>
            <person name="Kiefer A.F."/>
            <person name="Nichols A."/>
            <person name="Cepeda A.J."/>
            <person name="Yan W."/>
            <person name="Fan B."/>
            <person name="Jiang Y."/>
            <person name="Adhikari A."/>
            <person name="Zheng C.-J."/>
            <person name="Schuster L."/>
            <person name="Cowan T.M."/>
            <person name="Smanski M.J."/>
            <person name="Chevrette M.G."/>
            <person name="De Carvalho L.P.S."/>
            <person name="Shen B."/>
        </authorList>
    </citation>
    <scope>NUCLEOTIDE SEQUENCE [LARGE SCALE GENOMIC DNA]</scope>
    <source>
        <strain evidence="2 3">NPDC019481</strain>
    </source>
</reference>